<dbReference type="InterPro" id="IPR048910">
    <property type="entry name" value="Bflower_2"/>
</dbReference>
<reference evidence="1 2" key="1">
    <citation type="submission" date="2016-12" db="EMBL/GenBank/DDBJ databases">
        <title>Thioflexothrix psekupsii D3 genome sequencing and assembly.</title>
        <authorList>
            <person name="Fomenkov A."/>
            <person name="Vincze T."/>
            <person name="Grabovich M."/>
            <person name="Anton B.P."/>
            <person name="Dubinina G."/>
            <person name="Orlova M."/>
            <person name="Belousova E."/>
            <person name="Roberts R.J."/>
        </authorList>
    </citation>
    <scope>NUCLEOTIDE SEQUENCE [LARGE SCALE GENOMIC DNA]</scope>
    <source>
        <strain evidence="1">D3</strain>
    </source>
</reference>
<dbReference type="Pfam" id="PF21785">
    <property type="entry name" value="Bflower_2"/>
    <property type="match status" value="1"/>
</dbReference>
<keyword evidence="2" id="KW-1185">Reference proteome</keyword>
<evidence type="ECO:0000313" key="2">
    <source>
        <dbReference type="Proteomes" id="UP000194798"/>
    </source>
</evidence>
<accession>A0A251XAI6</accession>
<evidence type="ECO:0000313" key="1">
    <source>
        <dbReference type="EMBL" id="OUD15048.1"/>
    </source>
</evidence>
<gene>
    <name evidence="1" type="ORF">TPSD3_04965</name>
</gene>
<comment type="caution">
    <text evidence="1">The sequence shown here is derived from an EMBL/GenBank/DDBJ whole genome shotgun (WGS) entry which is preliminary data.</text>
</comment>
<protein>
    <submittedName>
        <fullName evidence="1">Uncharacterized protein</fullName>
    </submittedName>
</protein>
<name>A0A251XAI6_9GAMM</name>
<sequence length="103" mass="11380">MSDFMPYTTIDDSSGYIYKHIDDNSSDWAGYIRDSSVYNSHGDYLGYAGNNGNVYDHNDHMIGWVDAHNGHVYNSAGVQVYDTNNGVVGAAAYLLCIYQGNIP</sequence>
<dbReference type="AlphaFoldDB" id="A0A251XAI6"/>
<dbReference type="EMBL" id="MSLT01000007">
    <property type="protein sequence ID" value="OUD15048.1"/>
    <property type="molecule type" value="Genomic_DNA"/>
</dbReference>
<proteinExistence type="predicted"/>
<dbReference type="Proteomes" id="UP000194798">
    <property type="component" value="Unassembled WGS sequence"/>
</dbReference>
<organism evidence="1 2">
    <name type="scientific">Thioflexithrix psekupsensis</name>
    <dbReference type="NCBI Taxonomy" id="1570016"/>
    <lineage>
        <taxon>Bacteria</taxon>
        <taxon>Pseudomonadati</taxon>
        <taxon>Pseudomonadota</taxon>
        <taxon>Gammaproteobacteria</taxon>
        <taxon>Thiotrichales</taxon>
        <taxon>Thioflexithrix</taxon>
    </lineage>
</organism>